<dbReference type="SUPFAM" id="SSF53927">
    <property type="entry name" value="Cytidine deaminase-like"/>
    <property type="match status" value="1"/>
</dbReference>
<keyword evidence="4" id="KW-0862">Zinc</keyword>
<dbReference type="PANTHER" id="PTHR11086">
    <property type="entry name" value="DEOXYCYTIDYLATE DEAMINASE-RELATED"/>
    <property type="match status" value="1"/>
</dbReference>
<dbReference type="GO" id="GO:0008270">
    <property type="term" value="F:zinc ion binding"/>
    <property type="evidence" value="ECO:0007669"/>
    <property type="project" value="InterPro"/>
</dbReference>
<dbReference type="GO" id="GO:0005737">
    <property type="term" value="C:cytoplasm"/>
    <property type="evidence" value="ECO:0007669"/>
    <property type="project" value="TreeGrafter"/>
</dbReference>
<reference evidence="6" key="1">
    <citation type="submission" date="2020-03" db="EMBL/GenBank/DDBJ databases">
        <title>The deep terrestrial virosphere.</title>
        <authorList>
            <person name="Holmfeldt K."/>
            <person name="Nilsson E."/>
            <person name="Simone D."/>
            <person name="Lopez-Fernandez M."/>
            <person name="Wu X."/>
            <person name="de Brujin I."/>
            <person name="Lundin D."/>
            <person name="Andersson A."/>
            <person name="Bertilsson S."/>
            <person name="Dopson M."/>
        </authorList>
    </citation>
    <scope>NUCLEOTIDE SEQUENCE</scope>
    <source>
        <strain evidence="6">MM415B01302</strain>
    </source>
</reference>
<accession>A0A6M3IQ50</accession>
<dbReference type="Pfam" id="PF00383">
    <property type="entry name" value="dCMP_cyt_deam_1"/>
    <property type="match status" value="1"/>
</dbReference>
<dbReference type="InterPro" id="IPR016192">
    <property type="entry name" value="APOBEC/CMP_deaminase_Zn-bd"/>
</dbReference>
<dbReference type="InterPro" id="IPR016193">
    <property type="entry name" value="Cytidine_deaminase-like"/>
</dbReference>
<evidence type="ECO:0000256" key="1">
    <source>
        <dbReference type="ARBA" id="ARBA00006576"/>
    </source>
</evidence>
<dbReference type="InterPro" id="IPR015517">
    <property type="entry name" value="dCMP_deaminase-rel"/>
</dbReference>
<dbReference type="PROSITE" id="PS51747">
    <property type="entry name" value="CYT_DCMP_DEAMINASES_2"/>
    <property type="match status" value="1"/>
</dbReference>
<dbReference type="Gene3D" id="3.40.140.10">
    <property type="entry name" value="Cytidine Deaminase, domain 2"/>
    <property type="match status" value="1"/>
</dbReference>
<gene>
    <name evidence="6" type="ORF">MM415B01302_0008</name>
</gene>
<protein>
    <submittedName>
        <fullName evidence="6">Putative CMP/dCMP deaminase zinc-binding</fullName>
    </submittedName>
</protein>
<keyword evidence="2" id="KW-0479">Metal-binding</keyword>
<organism evidence="6">
    <name type="scientific">viral metagenome</name>
    <dbReference type="NCBI Taxonomy" id="1070528"/>
    <lineage>
        <taxon>unclassified sequences</taxon>
        <taxon>metagenomes</taxon>
        <taxon>organismal metagenomes</taxon>
    </lineage>
</organism>
<keyword evidence="3" id="KW-0378">Hydrolase</keyword>
<evidence type="ECO:0000256" key="3">
    <source>
        <dbReference type="ARBA" id="ARBA00022801"/>
    </source>
</evidence>
<evidence type="ECO:0000313" key="6">
    <source>
        <dbReference type="EMBL" id="QJA59405.1"/>
    </source>
</evidence>
<dbReference type="PROSITE" id="PS00903">
    <property type="entry name" value="CYT_DCMP_DEAMINASES_1"/>
    <property type="match status" value="1"/>
</dbReference>
<dbReference type="PANTHER" id="PTHR11086:SF18">
    <property type="entry name" value="DEOXYCYTIDYLATE DEAMINASE"/>
    <property type="match status" value="1"/>
</dbReference>
<dbReference type="GO" id="GO:0004132">
    <property type="term" value="F:dCMP deaminase activity"/>
    <property type="evidence" value="ECO:0007669"/>
    <property type="project" value="TreeGrafter"/>
</dbReference>
<sequence length="98" mass="10651">MGFNGTPEGFAHCETCPRDGMPTGQHPELCRAVHAEQNAIINASRLGVSTEGATLYVTGKPCILCTKMLINAGVDIVNYTNKVMRLEVLLKEYLEGLK</sequence>
<dbReference type="AlphaFoldDB" id="A0A6M3IQ50"/>
<dbReference type="InterPro" id="IPR002125">
    <property type="entry name" value="CMP_dCMP_dom"/>
</dbReference>
<dbReference type="EMBL" id="MT141368">
    <property type="protein sequence ID" value="QJA59405.1"/>
    <property type="molecule type" value="Genomic_DNA"/>
</dbReference>
<comment type="similarity">
    <text evidence="1">Belongs to the cytidine and deoxycytidylate deaminase family.</text>
</comment>
<proteinExistence type="inferred from homology"/>
<name>A0A6M3IQ50_9ZZZZ</name>
<evidence type="ECO:0000256" key="4">
    <source>
        <dbReference type="ARBA" id="ARBA00022833"/>
    </source>
</evidence>
<evidence type="ECO:0000259" key="5">
    <source>
        <dbReference type="PROSITE" id="PS51747"/>
    </source>
</evidence>
<feature type="domain" description="CMP/dCMP-type deaminase" evidence="5">
    <location>
        <begin position="1"/>
        <end position="97"/>
    </location>
</feature>
<evidence type="ECO:0000256" key="2">
    <source>
        <dbReference type="ARBA" id="ARBA00022723"/>
    </source>
</evidence>